<dbReference type="InterPro" id="IPR000653">
    <property type="entry name" value="DegT/StrS_aminotransferase"/>
</dbReference>
<dbReference type="Proteomes" id="UP000616839">
    <property type="component" value="Unassembled WGS sequence"/>
</dbReference>
<dbReference type="GO" id="GO:0030170">
    <property type="term" value="F:pyridoxal phosphate binding"/>
    <property type="evidence" value="ECO:0007669"/>
    <property type="project" value="TreeGrafter"/>
</dbReference>
<dbReference type="Pfam" id="PF01041">
    <property type="entry name" value="DegT_DnrJ_EryC1"/>
    <property type="match status" value="1"/>
</dbReference>
<evidence type="ECO:0000313" key="7">
    <source>
        <dbReference type="Proteomes" id="UP000616839"/>
    </source>
</evidence>
<evidence type="ECO:0000256" key="5">
    <source>
        <dbReference type="RuleBase" id="RU004508"/>
    </source>
</evidence>
<sequence>MTDPAQARGPIPLVDLGIQTREILAPAMAAIHEVLESGSFVLGPAVRRFEEEYAAFCDVDHCVGVANGTDAVELALRAAEVGRGDEVIVPANTFVATAEAVVRTGADLVLADCDDDGLIDVSRVADRLTNRTRAVVGVDLYGQVAPFDLLAEAVGDRVVLVEDAAQAQGATRHGRPAGSFGLAAGTSFYPGKNLGAAGDAGAVTTDDPVVADRVRALRNHGGVNRYEHRVVGGNSRLDSIQAVFLSLKLPHLKEWNEQRDRAAESYRTLLSSVPGVRTPRTAPGNTHVWHLYVVRVPDRDRVLAALNAAGIGAGIHYPMPVHLLPAFAHLGHGPGSFPVAERLAEEIMSLPLFPGITGGQVERVVDELRGMLAPDPGRDRT</sequence>
<dbReference type="PIRSF" id="PIRSF000390">
    <property type="entry name" value="PLP_StrS"/>
    <property type="match status" value="1"/>
</dbReference>
<evidence type="ECO:0000256" key="3">
    <source>
        <dbReference type="PIRSR" id="PIRSR000390-1"/>
    </source>
</evidence>
<dbReference type="InterPro" id="IPR015422">
    <property type="entry name" value="PyrdxlP-dep_Trfase_small"/>
</dbReference>
<evidence type="ECO:0000256" key="1">
    <source>
        <dbReference type="ARBA" id="ARBA00022898"/>
    </source>
</evidence>
<keyword evidence="7" id="KW-1185">Reference proteome</keyword>
<dbReference type="SUPFAM" id="SSF53383">
    <property type="entry name" value="PLP-dependent transferases"/>
    <property type="match status" value="1"/>
</dbReference>
<comment type="similarity">
    <text evidence="2 5">Belongs to the DegT/DnrJ/EryC1 family.</text>
</comment>
<protein>
    <submittedName>
        <fullName evidence="6">DegT/DnrJ/EryC1/StrS family aminotransferase</fullName>
    </submittedName>
</protein>
<name>A0A927K7B1_9ACTN</name>
<dbReference type="PANTHER" id="PTHR30244:SF36">
    <property type="entry name" value="3-OXO-GLUCOSE-6-PHOSPHATE:GLUTAMATE AMINOTRANSFERASE"/>
    <property type="match status" value="1"/>
</dbReference>
<dbReference type="GO" id="GO:0008483">
    <property type="term" value="F:transaminase activity"/>
    <property type="evidence" value="ECO:0007669"/>
    <property type="project" value="UniProtKB-KW"/>
</dbReference>
<evidence type="ECO:0000313" key="6">
    <source>
        <dbReference type="EMBL" id="MBD8870485.1"/>
    </source>
</evidence>
<dbReference type="GO" id="GO:0000271">
    <property type="term" value="P:polysaccharide biosynthetic process"/>
    <property type="evidence" value="ECO:0007669"/>
    <property type="project" value="TreeGrafter"/>
</dbReference>
<dbReference type="InterPro" id="IPR015421">
    <property type="entry name" value="PyrdxlP-dep_Trfase_major"/>
</dbReference>
<evidence type="ECO:0000256" key="2">
    <source>
        <dbReference type="ARBA" id="ARBA00037999"/>
    </source>
</evidence>
<dbReference type="RefSeq" id="WP_192143774.1">
    <property type="nucleotide sequence ID" value="NZ_JACYXZ010000003.1"/>
</dbReference>
<dbReference type="Gene3D" id="3.40.640.10">
    <property type="entry name" value="Type I PLP-dependent aspartate aminotransferase-like (Major domain)"/>
    <property type="match status" value="1"/>
</dbReference>
<reference evidence="6" key="1">
    <citation type="submission" date="2020-09" db="EMBL/GenBank/DDBJ databases">
        <title>Nocardioides sp. strain MJB4 16S ribosomal RNA gene Genome sequencing and assembly.</title>
        <authorList>
            <person name="Kim I."/>
        </authorList>
    </citation>
    <scope>NUCLEOTIDE SEQUENCE</scope>
    <source>
        <strain evidence="6">MJB4</strain>
    </source>
</reference>
<proteinExistence type="inferred from homology"/>
<comment type="caution">
    <text evidence="6">The sequence shown here is derived from an EMBL/GenBank/DDBJ whole genome shotgun (WGS) entry which is preliminary data.</text>
</comment>
<feature type="active site" description="Proton acceptor" evidence="3">
    <location>
        <position position="192"/>
    </location>
</feature>
<keyword evidence="6" id="KW-0032">Aminotransferase</keyword>
<organism evidence="6 7">
    <name type="scientific">Nocardioides donggukensis</name>
    <dbReference type="NCBI Taxonomy" id="2774019"/>
    <lineage>
        <taxon>Bacteria</taxon>
        <taxon>Bacillati</taxon>
        <taxon>Actinomycetota</taxon>
        <taxon>Actinomycetes</taxon>
        <taxon>Propionibacteriales</taxon>
        <taxon>Nocardioidaceae</taxon>
        <taxon>Nocardioides</taxon>
    </lineage>
</organism>
<evidence type="ECO:0000256" key="4">
    <source>
        <dbReference type="PIRSR" id="PIRSR000390-2"/>
    </source>
</evidence>
<dbReference type="InterPro" id="IPR015424">
    <property type="entry name" value="PyrdxlP-dep_Trfase"/>
</dbReference>
<dbReference type="PANTHER" id="PTHR30244">
    <property type="entry name" value="TRANSAMINASE"/>
    <property type="match status" value="1"/>
</dbReference>
<dbReference type="Gene3D" id="3.90.1150.10">
    <property type="entry name" value="Aspartate Aminotransferase, domain 1"/>
    <property type="match status" value="1"/>
</dbReference>
<accession>A0A927K7B1</accession>
<dbReference type="CDD" id="cd00616">
    <property type="entry name" value="AHBA_syn"/>
    <property type="match status" value="1"/>
</dbReference>
<feature type="modified residue" description="N6-(pyridoxal phosphate)lysine" evidence="4">
    <location>
        <position position="192"/>
    </location>
</feature>
<keyword evidence="6" id="KW-0808">Transferase</keyword>
<dbReference type="AlphaFoldDB" id="A0A927K7B1"/>
<dbReference type="EMBL" id="JACYXZ010000003">
    <property type="protein sequence ID" value="MBD8870485.1"/>
    <property type="molecule type" value="Genomic_DNA"/>
</dbReference>
<keyword evidence="1 4" id="KW-0663">Pyridoxal phosphate</keyword>
<gene>
    <name evidence="6" type="ORF">IE331_12690</name>
</gene>